<reference evidence="3 4" key="1">
    <citation type="submission" date="2019-08" db="EMBL/GenBank/DDBJ databases">
        <title>Lentzea from Indian Himalayas.</title>
        <authorList>
            <person name="Mandal S."/>
            <person name="Mallick Gupta A."/>
            <person name="Maiti P.K."/>
            <person name="Sarkar J."/>
            <person name="Mandal S."/>
        </authorList>
    </citation>
    <scope>NUCLEOTIDE SEQUENCE [LARGE SCALE GENOMIC DNA]</scope>
    <source>
        <strain evidence="3 4">PSKA42</strain>
    </source>
</reference>
<feature type="region of interest" description="Disordered" evidence="1">
    <location>
        <begin position="53"/>
        <end position="79"/>
    </location>
</feature>
<dbReference type="EMBL" id="VSRL01000094">
    <property type="protein sequence ID" value="NKE59754.1"/>
    <property type="molecule type" value="Genomic_DNA"/>
</dbReference>
<feature type="region of interest" description="Disordered" evidence="1">
    <location>
        <begin position="1"/>
        <end position="30"/>
    </location>
</feature>
<dbReference type="PROSITE" id="PS50231">
    <property type="entry name" value="RICIN_B_LECTIN"/>
    <property type="match status" value="1"/>
</dbReference>
<protein>
    <submittedName>
        <fullName evidence="3">RICIN domain-containing protein</fullName>
    </submittedName>
</protein>
<keyword evidence="4" id="KW-1185">Reference proteome</keyword>
<dbReference type="SUPFAM" id="SSF50370">
    <property type="entry name" value="Ricin B-like lectins"/>
    <property type="match status" value="1"/>
</dbReference>
<gene>
    <name evidence="3" type="ORF">FXN61_24275</name>
</gene>
<dbReference type="SMART" id="SM00458">
    <property type="entry name" value="RICIN"/>
    <property type="match status" value="1"/>
</dbReference>
<evidence type="ECO:0000259" key="2">
    <source>
        <dbReference type="SMART" id="SM00458"/>
    </source>
</evidence>
<organism evidence="3 4">
    <name type="scientific">Lentzea indica</name>
    <dbReference type="NCBI Taxonomy" id="2604800"/>
    <lineage>
        <taxon>Bacteria</taxon>
        <taxon>Bacillati</taxon>
        <taxon>Actinomycetota</taxon>
        <taxon>Actinomycetes</taxon>
        <taxon>Pseudonocardiales</taxon>
        <taxon>Pseudonocardiaceae</taxon>
        <taxon>Lentzea</taxon>
    </lineage>
</organism>
<comment type="caution">
    <text evidence="3">The sequence shown here is derived from an EMBL/GenBank/DDBJ whole genome shotgun (WGS) entry which is preliminary data.</text>
</comment>
<evidence type="ECO:0000313" key="3">
    <source>
        <dbReference type="EMBL" id="NKE59754.1"/>
    </source>
</evidence>
<feature type="compositionally biased region" description="Low complexity" evidence="1">
    <location>
        <begin position="1"/>
        <end position="17"/>
    </location>
</feature>
<dbReference type="InterPro" id="IPR035992">
    <property type="entry name" value="Ricin_B-like_lectins"/>
</dbReference>
<evidence type="ECO:0000256" key="1">
    <source>
        <dbReference type="SAM" id="MobiDB-lite"/>
    </source>
</evidence>
<evidence type="ECO:0000313" key="4">
    <source>
        <dbReference type="Proteomes" id="UP001515943"/>
    </source>
</evidence>
<dbReference type="Gene3D" id="2.80.10.50">
    <property type="match status" value="2"/>
</dbReference>
<feature type="domain" description="Ricin B lectin" evidence="2">
    <location>
        <begin position="130"/>
        <end position="265"/>
    </location>
</feature>
<dbReference type="InterPro" id="IPR000772">
    <property type="entry name" value="Ricin_B_lectin"/>
</dbReference>
<dbReference type="Pfam" id="PF00652">
    <property type="entry name" value="Ricin_B_lectin"/>
    <property type="match status" value="1"/>
</dbReference>
<proteinExistence type="predicted"/>
<sequence>MLSRRSSSSARPVSGQSFSTPINRSSKRTCNRSVTLRHTSTGLLTTALTTAFAAQQPGREPPERGNRAPGSGVAGCSRPRRAAPAIVVSPSSTNREGENMNQWMRRTAVLAALVPLLGAPAVAQSAQPAEAVYTLVAKHSRKCLTAAGTGDGAAILQATCAGHNTQKWVLNSGGTVTKIRNLANGCLDLWGNQNRDTVGIVSWSCYTAPQQNWRLNWRGGRFYEIRAHDTDRCVDVPHTSTAEGVPVYQWGCHFGDNANQQWELIPA</sequence>
<dbReference type="Proteomes" id="UP001515943">
    <property type="component" value="Unassembled WGS sequence"/>
</dbReference>
<name>A0ABX1FL85_9PSEU</name>
<accession>A0ABX1FL85</accession>
<dbReference type="CDD" id="cd00161">
    <property type="entry name" value="beta-trefoil_Ricin-like"/>
    <property type="match status" value="1"/>
</dbReference>